<dbReference type="EMBL" id="SFCI01003077">
    <property type="protein sequence ID" value="TFY73272.1"/>
    <property type="molecule type" value="Genomic_DNA"/>
</dbReference>
<keyword evidence="3" id="KW-1185">Reference proteome</keyword>
<dbReference type="Gene3D" id="3.30.710.10">
    <property type="entry name" value="Potassium Channel Kv1.1, Chain A"/>
    <property type="match status" value="1"/>
</dbReference>
<dbReference type="InterPro" id="IPR011333">
    <property type="entry name" value="SKP1/BTB/POZ_sf"/>
</dbReference>
<sequence>MAEPTTCASWTQCNELWFEDGNIILVAEGVGYRVHRSMLCIHSEIFNDIFGVADPASSDIFDGCPVIALPDTREDIYNMLKAIHFRQVESKPSFSLIVSLLRVATKYMINDLRTEIIGILCAIFPTTLEAYEASSKTYCPEDVAPIVVVHLGMAYNVPTIIPAACYLVALMDPNESILDEGDISSVIWSMRMRSRDQLMEVIEVSVRRSYQLTAFPTAANPTTCQPPPFAWRSLDCSRQDCNGISDNRKYRLERTCRRLSCDILKRRKPMVSMGHACDACEACLADYWAEIRRRIWEFLPELCGYTDWQSVHLKAAQLT</sequence>
<dbReference type="AlphaFoldDB" id="A0A4Y9ZFA5"/>
<dbReference type="Proteomes" id="UP000298061">
    <property type="component" value="Unassembled WGS sequence"/>
</dbReference>
<feature type="domain" description="BTB" evidence="1">
    <location>
        <begin position="21"/>
        <end position="92"/>
    </location>
</feature>
<dbReference type="PROSITE" id="PS50097">
    <property type="entry name" value="BTB"/>
    <property type="match status" value="1"/>
</dbReference>
<gene>
    <name evidence="2" type="ORF">EWM64_g10740</name>
</gene>
<comment type="caution">
    <text evidence="2">The sequence shown here is derived from an EMBL/GenBank/DDBJ whole genome shotgun (WGS) entry which is preliminary data.</text>
</comment>
<dbReference type="Pfam" id="PF00651">
    <property type="entry name" value="BTB"/>
    <property type="match status" value="1"/>
</dbReference>
<proteinExistence type="predicted"/>
<evidence type="ECO:0000259" key="1">
    <source>
        <dbReference type="PROSITE" id="PS50097"/>
    </source>
</evidence>
<dbReference type="OrthoDB" id="2757422at2759"/>
<evidence type="ECO:0000313" key="3">
    <source>
        <dbReference type="Proteomes" id="UP000298061"/>
    </source>
</evidence>
<organism evidence="2 3">
    <name type="scientific">Hericium alpestre</name>
    <dbReference type="NCBI Taxonomy" id="135208"/>
    <lineage>
        <taxon>Eukaryota</taxon>
        <taxon>Fungi</taxon>
        <taxon>Dikarya</taxon>
        <taxon>Basidiomycota</taxon>
        <taxon>Agaricomycotina</taxon>
        <taxon>Agaricomycetes</taxon>
        <taxon>Russulales</taxon>
        <taxon>Hericiaceae</taxon>
        <taxon>Hericium</taxon>
    </lineage>
</organism>
<protein>
    <recommendedName>
        <fullName evidence="1">BTB domain-containing protein</fullName>
    </recommendedName>
</protein>
<dbReference type="InterPro" id="IPR000210">
    <property type="entry name" value="BTB/POZ_dom"/>
</dbReference>
<dbReference type="SUPFAM" id="SSF54695">
    <property type="entry name" value="POZ domain"/>
    <property type="match status" value="1"/>
</dbReference>
<evidence type="ECO:0000313" key="2">
    <source>
        <dbReference type="EMBL" id="TFY73272.1"/>
    </source>
</evidence>
<accession>A0A4Y9ZFA5</accession>
<name>A0A4Y9ZFA5_9AGAM</name>
<dbReference type="CDD" id="cd18186">
    <property type="entry name" value="BTB_POZ_ZBTB_KLHL-like"/>
    <property type="match status" value="1"/>
</dbReference>
<reference evidence="2 3" key="1">
    <citation type="submission" date="2019-02" db="EMBL/GenBank/DDBJ databases">
        <title>Genome sequencing of the rare red list fungi Hericium alpestre (H. flagellum).</title>
        <authorList>
            <person name="Buettner E."/>
            <person name="Kellner H."/>
        </authorList>
    </citation>
    <scope>NUCLEOTIDE SEQUENCE [LARGE SCALE GENOMIC DNA]</scope>
    <source>
        <strain evidence="2 3">DSM 108284</strain>
    </source>
</reference>